<reference evidence="1 2" key="1">
    <citation type="submission" date="2023-07" db="EMBL/GenBank/DDBJ databases">
        <title>Genomic Encyclopedia of Type Strains, Phase IV (KMG-IV): sequencing the most valuable type-strain genomes for metagenomic binning, comparative biology and taxonomic classification.</title>
        <authorList>
            <person name="Goeker M."/>
        </authorList>
    </citation>
    <scope>NUCLEOTIDE SEQUENCE [LARGE SCALE GENOMIC DNA]</scope>
    <source>
        <strain evidence="1 2">DSM 5896</strain>
    </source>
</reference>
<proteinExistence type="predicted"/>
<accession>A0ABU0FKB1</accession>
<organism evidence="1 2">
    <name type="scientific">Labrys monachus</name>
    <dbReference type="NCBI Taxonomy" id="217067"/>
    <lineage>
        <taxon>Bacteria</taxon>
        <taxon>Pseudomonadati</taxon>
        <taxon>Pseudomonadota</taxon>
        <taxon>Alphaproteobacteria</taxon>
        <taxon>Hyphomicrobiales</taxon>
        <taxon>Xanthobacteraceae</taxon>
        <taxon>Labrys</taxon>
    </lineage>
</organism>
<dbReference type="EMBL" id="JAUSVK010000001">
    <property type="protein sequence ID" value="MDQ0395049.1"/>
    <property type="molecule type" value="Genomic_DNA"/>
</dbReference>
<keyword evidence="2" id="KW-1185">Reference proteome</keyword>
<evidence type="ECO:0000313" key="2">
    <source>
        <dbReference type="Proteomes" id="UP001237448"/>
    </source>
</evidence>
<comment type="caution">
    <text evidence="1">The sequence shown here is derived from an EMBL/GenBank/DDBJ whole genome shotgun (WGS) entry which is preliminary data.</text>
</comment>
<dbReference type="Pfam" id="PF11011">
    <property type="entry name" value="DUF2849"/>
    <property type="match status" value="1"/>
</dbReference>
<gene>
    <name evidence="1" type="ORF">J3R73_004841</name>
</gene>
<dbReference type="InterPro" id="IPR021270">
    <property type="entry name" value="DUF2849"/>
</dbReference>
<sequence length="85" mass="8798">MVFRTASGGWSLDVADSGIEPNEAAANAVLADVVAHANAQDVVEPYVIEINTAGKAPRPAKLREAIRALGPTIAYAPKDALEAAE</sequence>
<protein>
    <recommendedName>
        <fullName evidence="3">DUF2849 domain-containing protein</fullName>
    </recommendedName>
</protein>
<evidence type="ECO:0000313" key="1">
    <source>
        <dbReference type="EMBL" id="MDQ0395049.1"/>
    </source>
</evidence>
<dbReference type="Proteomes" id="UP001237448">
    <property type="component" value="Unassembled WGS sequence"/>
</dbReference>
<name>A0ABU0FKB1_9HYPH</name>
<evidence type="ECO:0008006" key="3">
    <source>
        <dbReference type="Google" id="ProtNLM"/>
    </source>
</evidence>